<gene>
    <name evidence="2" type="ORF">ACFQMA_21710</name>
</gene>
<evidence type="ECO:0000313" key="2">
    <source>
        <dbReference type="EMBL" id="MFC7142441.1"/>
    </source>
</evidence>
<keyword evidence="3" id="KW-1185">Reference proteome</keyword>
<proteinExistence type="predicted"/>
<reference evidence="2 3" key="1">
    <citation type="journal article" date="2019" name="Int. J. Syst. Evol. Microbiol.">
        <title>The Global Catalogue of Microorganisms (GCM) 10K type strain sequencing project: providing services to taxonomists for standard genome sequencing and annotation.</title>
        <authorList>
            <consortium name="The Broad Institute Genomics Platform"/>
            <consortium name="The Broad Institute Genome Sequencing Center for Infectious Disease"/>
            <person name="Wu L."/>
            <person name="Ma J."/>
        </authorList>
    </citation>
    <scope>NUCLEOTIDE SEQUENCE [LARGE SCALE GENOMIC DNA]</scope>
    <source>
        <strain evidence="2 3">XZYJT29</strain>
    </source>
</reference>
<protein>
    <recommendedName>
        <fullName evidence="4">RING-type E3 ubiquitin transferase</fullName>
    </recommendedName>
</protein>
<name>A0ABD5Y6D4_9EURY</name>
<dbReference type="Proteomes" id="UP001596432">
    <property type="component" value="Unassembled WGS sequence"/>
</dbReference>
<dbReference type="AlphaFoldDB" id="A0ABD5Y6D4"/>
<evidence type="ECO:0000256" key="1">
    <source>
        <dbReference type="SAM" id="Phobius"/>
    </source>
</evidence>
<keyword evidence="1" id="KW-1133">Transmembrane helix</keyword>
<feature type="transmembrane region" description="Helical" evidence="1">
    <location>
        <begin position="6"/>
        <end position="29"/>
    </location>
</feature>
<evidence type="ECO:0008006" key="4">
    <source>
        <dbReference type="Google" id="ProtNLM"/>
    </source>
</evidence>
<dbReference type="EMBL" id="JBHTAS010000001">
    <property type="protein sequence ID" value="MFC7142441.1"/>
    <property type="molecule type" value="Genomic_DNA"/>
</dbReference>
<dbReference type="RefSeq" id="WP_274323508.1">
    <property type="nucleotide sequence ID" value="NZ_CP118158.1"/>
</dbReference>
<dbReference type="GeneID" id="78822782"/>
<feature type="transmembrane region" description="Helical" evidence="1">
    <location>
        <begin position="50"/>
        <end position="73"/>
    </location>
</feature>
<sequence length="300" mass="31423">MAPDLVTVVVAVAMAFVLIPTAALGYVFARYLNLSARVGMIARPLGIGRWTGFGAMLVFFTGFAWIGAVGGIPDEGEPFWIPTNLALVGFGVGLFCVALALSNLGRYRRLRAGEFVAGVAAAEGDETVRAPLSGEPCLAWAVRVREHSGVFRKGGPPPIHRDSGGTAFVVQSDTERVCVNPSDAALDVWPVGGRPSRSDFVARERDGVSEHVAEYAADAGLGDPDRSRIYEEARVEPGDSVTVFGTADGRTAIGGPGTVLADRSGETVRRQLRRRVRAGPTGASLALVCFGVAAILSGAV</sequence>
<comment type="caution">
    <text evidence="2">The sequence shown here is derived from an EMBL/GenBank/DDBJ whole genome shotgun (WGS) entry which is preliminary data.</text>
</comment>
<evidence type="ECO:0000313" key="3">
    <source>
        <dbReference type="Proteomes" id="UP001596432"/>
    </source>
</evidence>
<keyword evidence="1" id="KW-0812">Transmembrane</keyword>
<accession>A0ABD5Y6D4</accession>
<feature type="transmembrane region" description="Helical" evidence="1">
    <location>
        <begin position="79"/>
        <end position="101"/>
    </location>
</feature>
<feature type="transmembrane region" description="Helical" evidence="1">
    <location>
        <begin position="278"/>
        <end position="299"/>
    </location>
</feature>
<organism evidence="2 3">
    <name type="scientific">Halosimplex aquaticum</name>
    <dbReference type="NCBI Taxonomy" id="3026162"/>
    <lineage>
        <taxon>Archaea</taxon>
        <taxon>Methanobacteriati</taxon>
        <taxon>Methanobacteriota</taxon>
        <taxon>Stenosarchaea group</taxon>
        <taxon>Halobacteria</taxon>
        <taxon>Halobacteriales</taxon>
        <taxon>Haloarculaceae</taxon>
        <taxon>Halosimplex</taxon>
    </lineage>
</organism>
<keyword evidence="1" id="KW-0472">Membrane</keyword>